<keyword evidence="2" id="KW-1185">Reference proteome</keyword>
<accession>A0A059G5W0</accession>
<dbReference type="STRING" id="1280953.HOC_11733"/>
<dbReference type="InterPro" id="IPR029058">
    <property type="entry name" value="AB_hydrolase_fold"/>
</dbReference>
<dbReference type="AlphaFoldDB" id="A0A059G5W0"/>
<reference evidence="1 2" key="1">
    <citation type="journal article" date="2014" name="Antonie Van Leeuwenhoek">
        <title>Hyphomonas beringensis sp. nov. and Hyphomonas chukchiensis sp. nov., isolated from surface seawater of the Bering Sea and Chukchi Sea.</title>
        <authorList>
            <person name="Li C."/>
            <person name="Lai Q."/>
            <person name="Li G."/>
            <person name="Dong C."/>
            <person name="Wang J."/>
            <person name="Liao Y."/>
            <person name="Shao Z."/>
        </authorList>
    </citation>
    <scope>NUCLEOTIDE SEQUENCE [LARGE SCALE GENOMIC DNA]</scope>
    <source>
        <strain evidence="1 2">SCH89</strain>
    </source>
</reference>
<sequence length="211" mass="22189">MASVTAIPNRRNAHGRGVAEIYIGGAADGQSQLVVSYVKARQRALLESGAGVGRSATWFAHYDLDGVLEHCRVALSQGDELVLVGHSWGSDAALRVSHQLHGDVALLAGVDPVMRPGGMFSNVTRRPGNAGVLVHVDARPRAFDRSDIVKATGVVLGGGLARAWREADVTISTELNHWAFAHMMAAPGSDGASLQARINEAGWRAAANRAG</sequence>
<dbReference type="Proteomes" id="UP000024942">
    <property type="component" value="Unassembled WGS sequence"/>
</dbReference>
<protein>
    <recommendedName>
        <fullName evidence="3">AB hydrolase-1 domain-containing protein</fullName>
    </recommendedName>
</protein>
<dbReference type="RefSeq" id="WP_035538727.1">
    <property type="nucleotide sequence ID" value="NZ_ARYL01000016.1"/>
</dbReference>
<evidence type="ECO:0008006" key="3">
    <source>
        <dbReference type="Google" id="ProtNLM"/>
    </source>
</evidence>
<dbReference type="OrthoDB" id="7618091at2"/>
<dbReference type="PATRIC" id="fig|1280953.3.peg.2368"/>
<dbReference type="EMBL" id="ARYL01000016">
    <property type="protein sequence ID" value="KDA02232.1"/>
    <property type="molecule type" value="Genomic_DNA"/>
</dbReference>
<proteinExistence type="predicted"/>
<evidence type="ECO:0000313" key="1">
    <source>
        <dbReference type="EMBL" id="KDA02232.1"/>
    </source>
</evidence>
<organism evidence="1 2">
    <name type="scientific">Hyphomonas oceanitis SCH89</name>
    <dbReference type="NCBI Taxonomy" id="1280953"/>
    <lineage>
        <taxon>Bacteria</taxon>
        <taxon>Pseudomonadati</taxon>
        <taxon>Pseudomonadota</taxon>
        <taxon>Alphaproteobacteria</taxon>
        <taxon>Hyphomonadales</taxon>
        <taxon>Hyphomonadaceae</taxon>
        <taxon>Hyphomonas</taxon>
    </lineage>
</organism>
<evidence type="ECO:0000313" key="2">
    <source>
        <dbReference type="Proteomes" id="UP000024942"/>
    </source>
</evidence>
<dbReference type="Gene3D" id="3.40.50.1820">
    <property type="entry name" value="alpha/beta hydrolase"/>
    <property type="match status" value="1"/>
</dbReference>
<dbReference type="SUPFAM" id="SSF53474">
    <property type="entry name" value="alpha/beta-Hydrolases"/>
    <property type="match status" value="1"/>
</dbReference>
<gene>
    <name evidence="1" type="ORF">HOC_11733</name>
</gene>
<comment type="caution">
    <text evidence="1">The sequence shown here is derived from an EMBL/GenBank/DDBJ whole genome shotgun (WGS) entry which is preliminary data.</text>
</comment>
<name>A0A059G5W0_9PROT</name>